<accession>A0A8S5R5I3</accession>
<sequence>MNEKDLSYDVRDLQIAIEHCNEKVNTLKGDCQKEHYKLLMMLLDLKEYKVQNNYEPNNIYTINSLNEIRQIREQAKCRQILISKFNLLVKKLNELFNKASLELDCKQEYLVIRDKDKEYWFDYTFIDNKLNLILISKIDTMNIKLYKKLSGVFEDILITCDNLEIDVV</sequence>
<dbReference type="EMBL" id="BK015821">
    <property type="protein sequence ID" value="DAE26640.1"/>
    <property type="molecule type" value="Genomic_DNA"/>
</dbReference>
<organism evidence="1">
    <name type="scientific">Ackermannviridae sp. ctaCq7</name>
    <dbReference type="NCBI Taxonomy" id="2827294"/>
    <lineage>
        <taxon>Viruses</taxon>
        <taxon>Duplodnaviria</taxon>
        <taxon>Heunggongvirae</taxon>
        <taxon>Uroviricota</taxon>
        <taxon>Caudoviricetes</taxon>
        <taxon>Pantevenvirales</taxon>
        <taxon>Ackermannviridae</taxon>
    </lineage>
</organism>
<evidence type="ECO:0000313" key="1">
    <source>
        <dbReference type="EMBL" id="DAE26640.1"/>
    </source>
</evidence>
<reference evidence="1" key="1">
    <citation type="journal article" date="2021" name="Proc. Natl. Acad. Sci. U.S.A.">
        <title>A Catalog of Tens of Thousands of Viruses from Human Metagenomes Reveals Hidden Associations with Chronic Diseases.</title>
        <authorList>
            <person name="Tisza M.J."/>
            <person name="Buck C.B."/>
        </authorList>
    </citation>
    <scope>NUCLEOTIDE SEQUENCE</scope>
    <source>
        <strain evidence="1">CtaCq7</strain>
    </source>
</reference>
<protein>
    <submittedName>
        <fullName evidence="1">Uncharacterized protein</fullName>
    </submittedName>
</protein>
<proteinExistence type="predicted"/>
<name>A0A8S5R5I3_9CAUD</name>